<dbReference type="OrthoDB" id="2014461at2759"/>
<dbReference type="EMBL" id="SIDB01000013">
    <property type="protein sequence ID" value="KAI3424292.1"/>
    <property type="molecule type" value="Genomic_DNA"/>
</dbReference>
<keyword evidence="6" id="KW-1185">Reference proteome</keyword>
<dbReference type="Proteomes" id="UP001055712">
    <property type="component" value="Unassembled WGS sequence"/>
</dbReference>
<gene>
    <name evidence="5" type="ORF">D9Q98_009847</name>
</gene>
<dbReference type="SUPFAM" id="SSF52058">
    <property type="entry name" value="L domain-like"/>
    <property type="match status" value="1"/>
</dbReference>
<dbReference type="Gene3D" id="3.80.10.10">
    <property type="entry name" value="Ribonuclease Inhibitor"/>
    <property type="match status" value="3"/>
</dbReference>
<reference evidence="5" key="1">
    <citation type="journal article" date="2019" name="Plant J.">
        <title>Chlorella vulgaris genome assembly and annotation reveals the molecular basis for metabolic acclimation to high light conditions.</title>
        <authorList>
            <person name="Cecchin M."/>
            <person name="Marcolungo L."/>
            <person name="Rossato M."/>
            <person name="Girolomoni L."/>
            <person name="Cosentino E."/>
            <person name="Cuine S."/>
            <person name="Li-Beisson Y."/>
            <person name="Delledonne M."/>
            <person name="Ballottari M."/>
        </authorList>
    </citation>
    <scope>NUCLEOTIDE SEQUENCE</scope>
    <source>
        <strain evidence="5">211/11P</strain>
    </source>
</reference>
<sequence length="483" mass="51565">MASRCQEKERSARDIHSSGSSRRPTAHAAELALAVLAAAGPPQSIILGHLEPLVKRRLGSTCTSLRQASLAWFPEVAVRVTLGAINLSSLAAWLERHQTQLTLVLQQTARSVNAPDLSSSTIAALPAHLVSSLTASHDLPAAVSTLTALTSLRFRGRWHGLDPLAVSLLAPLSRLRQLDLSNIDVGSTAEEVLALPALTNLQALALPRCKLHVAPRALSGLTHLTALNLSINYVLVAAPLATLQRLRSLQLGSCSLAALPQQLSTLTALTSLVLSNNSQLHGGWQHLLSLNQLQAVDLSGCGLTAVPEQLSALVAVTRLDLSNNRELKSGRQHLQPLIRLQDLNFGRCKFTAVPLELSALTALTRLCLGSNPLPESGWKHLPPLSQQCQSLDLSGCSLTAVPEQLSTLTALTRLDLSRNSELRGGWQHLLPLTQLRDLSLSRCDLEAVPEQLSKLGALPHLRIALTGSATCASHLHCLENGGI</sequence>
<organism evidence="5 6">
    <name type="scientific">Chlorella vulgaris</name>
    <name type="common">Green alga</name>
    <dbReference type="NCBI Taxonomy" id="3077"/>
    <lineage>
        <taxon>Eukaryota</taxon>
        <taxon>Viridiplantae</taxon>
        <taxon>Chlorophyta</taxon>
        <taxon>core chlorophytes</taxon>
        <taxon>Trebouxiophyceae</taxon>
        <taxon>Chlorellales</taxon>
        <taxon>Chlorellaceae</taxon>
        <taxon>Chlorella clade</taxon>
        <taxon>Chlorella</taxon>
    </lineage>
</organism>
<proteinExistence type="predicted"/>
<evidence type="ECO:0000256" key="2">
    <source>
        <dbReference type="ARBA" id="ARBA00022614"/>
    </source>
</evidence>
<dbReference type="PANTHER" id="PTHR48051:SF1">
    <property type="entry name" value="RAS SUPPRESSOR PROTEIN 1"/>
    <property type="match status" value="1"/>
</dbReference>
<feature type="compositionally biased region" description="Basic and acidic residues" evidence="4">
    <location>
        <begin position="1"/>
        <end position="16"/>
    </location>
</feature>
<evidence type="ECO:0000256" key="4">
    <source>
        <dbReference type="SAM" id="MobiDB-lite"/>
    </source>
</evidence>
<evidence type="ECO:0000256" key="3">
    <source>
        <dbReference type="ARBA" id="ARBA00022737"/>
    </source>
</evidence>
<dbReference type="SMART" id="SM00369">
    <property type="entry name" value="LRR_TYP"/>
    <property type="match status" value="6"/>
</dbReference>
<evidence type="ECO:0000256" key="1">
    <source>
        <dbReference type="ARBA" id="ARBA00004430"/>
    </source>
</evidence>
<comment type="subcellular location">
    <subcellularLocation>
        <location evidence="1">Cytoplasm</location>
        <location evidence="1">Cytoskeleton</location>
        <location evidence="1">Cilium axoneme</location>
    </subcellularLocation>
</comment>
<evidence type="ECO:0000313" key="6">
    <source>
        <dbReference type="Proteomes" id="UP001055712"/>
    </source>
</evidence>
<dbReference type="InterPro" id="IPR003591">
    <property type="entry name" value="Leu-rich_rpt_typical-subtyp"/>
</dbReference>
<comment type="caution">
    <text evidence="5">The sequence shown here is derived from an EMBL/GenBank/DDBJ whole genome shotgun (WGS) entry which is preliminary data.</text>
</comment>
<protein>
    <submittedName>
        <fullName evidence="5">Uncharacterized protein</fullName>
    </submittedName>
</protein>
<feature type="region of interest" description="Disordered" evidence="4">
    <location>
        <begin position="1"/>
        <end position="24"/>
    </location>
</feature>
<accession>A0A9D4TFL7</accession>
<dbReference type="InterPro" id="IPR032675">
    <property type="entry name" value="LRR_dom_sf"/>
</dbReference>
<dbReference type="GO" id="GO:0005930">
    <property type="term" value="C:axoneme"/>
    <property type="evidence" value="ECO:0007669"/>
    <property type="project" value="UniProtKB-SubCell"/>
</dbReference>
<dbReference type="AlphaFoldDB" id="A0A9D4TFL7"/>
<keyword evidence="3" id="KW-0677">Repeat</keyword>
<evidence type="ECO:0000313" key="5">
    <source>
        <dbReference type="EMBL" id="KAI3424292.1"/>
    </source>
</evidence>
<reference evidence="5" key="2">
    <citation type="submission" date="2020-11" db="EMBL/GenBank/DDBJ databases">
        <authorList>
            <person name="Cecchin M."/>
            <person name="Marcolungo L."/>
            <person name="Rossato M."/>
            <person name="Girolomoni L."/>
            <person name="Cosentino E."/>
            <person name="Cuine S."/>
            <person name="Li-Beisson Y."/>
            <person name="Delledonne M."/>
            <person name="Ballottari M."/>
        </authorList>
    </citation>
    <scope>NUCLEOTIDE SEQUENCE</scope>
    <source>
        <strain evidence="5">211/11P</strain>
        <tissue evidence="5">Whole cell</tissue>
    </source>
</reference>
<name>A0A9D4TFL7_CHLVU</name>
<keyword evidence="2" id="KW-0433">Leucine-rich repeat</keyword>
<dbReference type="PANTHER" id="PTHR48051">
    <property type="match status" value="1"/>
</dbReference>
<dbReference type="InterPro" id="IPR050216">
    <property type="entry name" value="LRR_domain-containing"/>
</dbReference>